<reference evidence="1" key="1">
    <citation type="submission" date="2018-05" db="EMBL/GenBank/DDBJ databases">
        <authorList>
            <person name="Lanie J.A."/>
            <person name="Ng W.-L."/>
            <person name="Kazmierczak K.M."/>
            <person name="Andrzejewski T.M."/>
            <person name="Davidsen T.M."/>
            <person name="Wayne K.J."/>
            <person name="Tettelin H."/>
            <person name="Glass J.I."/>
            <person name="Rusch D."/>
            <person name="Podicherti R."/>
            <person name="Tsui H.-C.T."/>
            <person name="Winkler M.E."/>
        </authorList>
    </citation>
    <scope>NUCLEOTIDE SEQUENCE</scope>
</reference>
<evidence type="ECO:0000313" key="1">
    <source>
        <dbReference type="EMBL" id="SUZ53472.1"/>
    </source>
</evidence>
<organism evidence="1">
    <name type="scientific">marine metagenome</name>
    <dbReference type="NCBI Taxonomy" id="408172"/>
    <lineage>
        <taxon>unclassified sequences</taxon>
        <taxon>metagenomes</taxon>
        <taxon>ecological metagenomes</taxon>
    </lineage>
</organism>
<sequence length="132" mass="14359">VPSPREDVKTRIDAIEESYEFFLAYAAQGLTSDQGSKAGGQLRGFLEKTESALDGLRSALDSLVDQESLTPRDTWSDALEVLERDASATLAAVRLVSSQEGISSQLIDNLNANIHFRALLTDLFLMDELIGA</sequence>
<proteinExistence type="predicted"/>
<dbReference type="EMBL" id="UINC01000333">
    <property type="protein sequence ID" value="SUZ53472.1"/>
    <property type="molecule type" value="Genomic_DNA"/>
</dbReference>
<protein>
    <submittedName>
        <fullName evidence="1">Uncharacterized protein</fullName>
    </submittedName>
</protein>
<feature type="non-terminal residue" evidence="1">
    <location>
        <position position="1"/>
    </location>
</feature>
<dbReference type="AlphaFoldDB" id="A0A381NFV7"/>
<name>A0A381NFV7_9ZZZZ</name>
<accession>A0A381NFV7</accession>
<gene>
    <name evidence="1" type="ORF">METZ01_LOCUS6326</name>
</gene>